<dbReference type="EMBL" id="JAADJZ010000008">
    <property type="protein sequence ID" value="KAF2873132.1"/>
    <property type="molecule type" value="Genomic_DNA"/>
</dbReference>
<sequence length="302" mass="34273">MGGHAFHDLHTPRIPPALYLAAREKTTAILRLLFARVVVPTELPEKPDYGDIDYLVCEPLPILTSSAPSSAAFPWAAAVRTLKEVLDTPHGNRGFHNPDVIFLAMRPPVLDPTCCSSAAPAPDFWIQVDVKVCEDPERFEWQRLQLNYASGAKMLSSMGKPLGLTMNPEGLWVRVEDMEGGNWAGSMVWLSKETGDALKVFRLDGRWMAEGGFKGKEEIYTYLTNSWLFNPAHFGARLRDEKFVEHIADRSAPWVSFIKTWIPEHYPKSQDHEKDWYKTTRSAVREKVFTMFPPVASTYYEK</sequence>
<evidence type="ECO:0000313" key="1">
    <source>
        <dbReference type="EMBL" id="KAF2873132.1"/>
    </source>
</evidence>
<protein>
    <submittedName>
        <fullName evidence="1">Uncharacterized protein</fullName>
    </submittedName>
</protein>
<feature type="non-terminal residue" evidence="1">
    <location>
        <position position="302"/>
    </location>
</feature>
<dbReference type="AlphaFoldDB" id="A0A7C8IBR8"/>
<organism evidence="1 2">
    <name type="scientific">Massariosphaeria phaeospora</name>
    <dbReference type="NCBI Taxonomy" id="100035"/>
    <lineage>
        <taxon>Eukaryota</taxon>
        <taxon>Fungi</taxon>
        <taxon>Dikarya</taxon>
        <taxon>Ascomycota</taxon>
        <taxon>Pezizomycotina</taxon>
        <taxon>Dothideomycetes</taxon>
        <taxon>Pleosporomycetidae</taxon>
        <taxon>Pleosporales</taxon>
        <taxon>Pleosporales incertae sedis</taxon>
        <taxon>Massariosphaeria</taxon>
    </lineage>
</organism>
<name>A0A7C8IBR8_9PLEO</name>
<reference evidence="1 2" key="1">
    <citation type="submission" date="2020-01" db="EMBL/GenBank/DDBJ databases">
        <authorList>
            <consortium name="DOE Joint Genome Institute"/>
            <person name="Haridas S."/>
            <person name="Albert R."/>
            <person name="Binder M."/>
            <person name="Bloem J."/>
            <person name="Labutti K."/>
            <person name="Salamov A."/>
            <person name="Andreopoulos B."/>
            <person name="Baker S.E."/>
            <person name="Barry K."/>
            <person name="Bills G."/>
            <person name="Bluhm B.H."/>
            <person name="Cannon C."/>
            <person name="Castanera R."/>
            <person name="Culley D.E."/>
            <person name="Daum C."/>
            <person name="Ezra D."/>
            <person name="Gonzalez J.B."/>
            <person name="Henrissat B."/>
            <person name="Kuo A."/>
            <person name="Liang C."/>
            <person name="Lipzen A."/>
            <person name="Lutzoni F."/>
            <person name="Magnuson J."/>
            <person name="Mondo S."/>
            <person name="Nolan M."/>
            <person name="Ohm R."/>
            <person name="Pangilinan J."/>
            <person name="Park H.-J.H."/>
            <person name="Ramirez L."/>
            <person name="Alfaro M."/>
            <person name="Sun H."/>
            <person name="Tritt A."/>
            <person name="Yoshinaga Y."/>
            <person name="Zwiers L.-H.L."/>
            <person name="Turgeon B.G."/>
            <person name="Goodwin S.B."/>
            <person name="Spatafora J.W."/>
            <person name="Crous P.W."/>
            <person name="Grigoriev I.V."/>
        </authorList>
    </citation>
    <scope>NUCLEOTIDE SEQUENCE [LARGE SCALE GENOMIC DNA]</scope>
    <source>
        <strain evidence="1 2">CBS 611.86</strain>
    </source>
</reference>
<dbReference type="OrthoDB" id="4708870at2759"/>
<proteinExistence type="predicted"/>
<keyword evidence="2" id="KW-1185">Reference proteome</keyword>
<gene>
    <name evidence="1" type="ORF">BDV95DRAFT_467768</name>
</gene>
<accession>A0A7C8IBR8</accession>
<evidence type="ECO:0000313" key="2">
    <source>
        <dbReference type="Proteomes" id="UP000481861"/>
    </source>
</evidence>
<comment type="caution">
    <text evidence="1">The sequence shown here is derived from an EMBL/GenBank/DDBJ whole genome shotgun (WGS) entry which is preliminary data.</text>
</comment>
<dbReference type="Proteomes" id="UP000481861">
    <property type="component" value="Unassembled WGS sequence"/>
</dbReference>